<proteinExistence type="predicted"/>
<dbReference type="RefSeq" id="WP_275584711.1">
    <property type="nucleotide sequence ID" value="NZ_JAFBCL010000001.1"/>
</dbReference>
<dbReference type="Proteomes" id="UP001195724">
    <property type="component" value="Unassembled WGS sequence"/>
</dbReference>
<gene>
    <name evidence="1" type="ORF">JOE68_001863</name>
</gene>
<reference evidence="1 2" key="1">
    <citation type="submission" date="2021-01" db="EMBL/GenBank/DDBJ databases">
        <title>Sequencing the genomes of 1000 actinobacteria strains.</title>
        <authorList>
            <person name="Klenk H.-P."/>
        </authorList>
    </citation>
    <scope>NUCLEOTIDE SEQUENCE [LARGE SCALE GENOMIC DNA]</scope>
    <source>
        <strain evidence="1 2">DSM 44581</strain>
    </source>
</reference>
<comment type="caution">
    <text evidence="1">The sequence shown here is derived from an EMBL/GenBank/DDBJ whole genome shotgun (WGS) entry which is preliminary data.</text>
</comment>
<sequence length="42" mass="4807">MKVVRERPVQAGVVGFLAWRQSTWVRRASRCDLVLINIAARP</sequence>
<evidence type="ECO:0000313" key="2">
    <source>
        <dbReference type="Proteomes" id="UP001195724"/>
    </source>
</evidence>
<dbReference type="EMBL" id="JAFBCL010000001">
    <property type="protein sequence ID" value="MBM7810998.1"/>
    <property type="molecule type" value="Genomic_DNA"/>
</dbReference>
<accession>A0ABS2S6S8</accession>
<evidence type="ECO:0000313" key="1">
    <source>
        <dbReference type="EMBL" id="MBM7810998.1"/>
    </source>
</evidence>
<organism evidence="1 2">
    <name type="scientific">Saccharothrix algeriensis</name>
    <dbReference type="NCBI Taxonomy" id="173560"/>
    <lineage>
        <taxon>Bacteria</taxon>
        <taxon>Bacillati</taxon>
        <taxon>Actinomycetota</taxon>
        <taxon>Actinomycetes</taxon>
        <taxon>Pseudonocardiales</taxon>
        <taxon>Pseudonocardiaceae</taxon>
        <taxon>Saccharothrix</taxon>
    </lineage>
</organism>
<name>A0ABS2S6S8_9PSEU</name>
<protein>
    <submittedName>
        <fullName evidence="1">Uncharacterized protein</fullName>
    </submittedName>
</protein>
<keyword evidence="2" id="KW-1185">Reference proteome</keyword>